<reference evidence="1 2" key="1">
    <citation type="submission" date="2020-02" db="EMBL/GenBank/DDBJ databases">
        <authorList>
            <person name="Ma Q."/>
            <person name="Huang Y."/>
            <person name="Song X."/>
            <person name="Pei D."/>
        </authorList>
    </citation>
    <scope>NUCLEOTIDE SEQUENCE [LARGE SCALE GENOMIC DNA]</scope>
    <source>
        <strain evidence="1">Sxm20200214</strain>
        <tissue evidence="1">Leaf</tissue>
    </source>
</reference>
<accession>A0A8X7Q758</accession>
<comment type="caution">
    <text evidence="1">The sequence shown here is derived from an EMBL/GenBank/DDBJ whole genome shotgun (WGS) entry which is preliminary data.</text>
</comment>
<dbReference type="Proteomes" id="UP000886595">
    <property type="component" value="Unassembled WGS sequence"/>
</dbReference>
<organism evidence="1 2">
    <name type="scientific">Brassica carinata</name>
    <name type="common">Ethiopian mustard</name>
    <name type="synonym">Abyssinian cabbage</name>
    <dbReference type="NCBI Taxonomy" id="52824"/>
    <lineage>
        <taxon>Eukaryota</taxon>
        <taxon>Viridiplantae</taxon>
        <taxon>Streptophyta</taxon>
        <taxon>Embryophyta</taxon>
        <taxon>Tracheophyta</taxon>
        <taxon>Spermatophyta</taxon>
        <taxon>Magnoliopsida</taxon>
        <taxon>eudicotyledons</taxon>
        <taxon>Gunneridae</taxon>
        <taxon>Pentapetalae</taxon>
        <taxon>rosids</taxon>
        <taxon>malvids</taxon>
        <taxon>Brassicales</taxon>
        <taxon>Brassicaceae</taxon>
        <taxon>Brassiceae</taxon>
        <taxon>Brassica</taxon>
    </lineage>
</organism>
<name>A0A8X7Q758_BRACI</name>
<dbReference type="OrthoDB" id="185373at2759"/>
<protein>
    <submittedName>
        <fullName evidence="1">Uncharacterized protein</fullName>
    </submittedName>
</protein>
<sequence length="90" mass="9981">MGAGAKAVVKDLVRRHVTKVARMTSNALALIKIKRRMIDKGYSVLNDVRRKKRLSYEMEATDDLSPGADTFVIIISVSVDVNEVNLKHGV</sequence>
<dbReference type="AlphaFoldDB" id="A0A8X7Q758"/>
<evidence type="ECO:0000313" key="2">
    <source>
        <dbReference type="Proteomes" id="UP000886595"/>
    </source>
</evidence>
<gene>
    <name evidence="1" type="ORF">Bca52824_069378</name>
</gene>
<evidence type="ECO:0000313" key="1">
    <source>
        <dbReference type="EMBL" id="KAG2262299.1"/>
    </source>
</evidence>
<proteinExistence type="predicted"/>
<dbReference type="EMBL" id="JAAMPC010000014">
    <property type="protein sequence ID" value="KAG2262299.1"/>
    <property type="molecule type" value="Genomic_DNA"/>
</dbReference>
<keyword evidence="2" id="KW-1185">Reference proteome</keyword>